<dbReference type="PROSITE" id="PS00743">
    <property type="entry name" value="BETA_LACTAMASE_B_1"/>
    <property type="match status" value="1"/>
</dbReference>
<evidence type="ECO:0000256" key="3">
    <source>
        <dbReference type="ARBA" id="ARBA00022801"/>
    </source>
</evidence>
<evidence type="ECO:0000313" key="7">
    <source>
        <dbReference type="Proteomes" id="UP000292445"/>
    </source>
</evidence>
<dbReference type="SMART" id="SM00849">
    <property type="entry name" value="Lactamase_B"/>
    <property type="match status" value="1"/>
</dbReference>
<evidence type="ECO:0000313" key="6">
    <source>
        <dbReference type="EMBL" id="RZS81750.1"/>
    </source>
</evidence>
<dbReference type="Pfam" id="PF12706">
    <property type="entry name" value="Lactamase_B_2"/>
    <property type="match status" value="1"/>
</dbReference>
<dbReference type="EMBL" id="SGXC01000002">
    <property type="protein sequence ID" value="RZS81750.1"/>
    <property type="molecule type" value="Genomic_DNA"/>
</dbReference>
<reference evidence="6 7" key="1">
    <citation type="submission" date="2019-02" db="EMBL/GenBank/DDBJ databases">
        <title>Genomic Encyclopedia of Type Strains, Phase IV (KMG-IV): sequencing the most valuable type-strain genomes for metagenomic binning, comparative biology and taxonomic classification.</title>
        <authorList>
            <person name="Goeker M."/>
        </authorList>
    </citation>
    <scope>NUCLEOTIDE SEQUENCE [LARGE SCALE GENOMIC DNA]</scope>
    <source>
        <strain evidence="6 7">K24</strain>
    </source>
</reference>
<name>A0A4Q7NFD1_9BURK</name>
<keyword evidence="7" id="KW-1185">Reference proteome</keyword>
<dbReference type="InterPro" id="IPR001018">
    <property type="entry name" value="Beta-lactamase_class-B_CS"/>
</dbReference>
<dbReference type="GO" id="GO:0008270">
    <property type="term" value="F:zinc ion binding"/>
    <property type="evidence" value="ECO:0007669"/>
    <property type="project" value="InterPro"/>
</dbReference>
<feature type="domain" description="Metallo-beta-lactamase" evidence="5">
    <location>
        <begin position="11"/>
        <end position="193"/>
    </location>
</feature>
<dbReference type="Gene3D" id="3.60.15.10">
    <property type="entry name" value="Ribonuclease Z/Hydroxyacylglutathione hydrolase-like"/>
    <property type="match status" value="1"/>
</dbReference>
<keyword evidence="4" id="KW-0862">Zinc</keyword>
<proteinExistence type="predicted"/>
<gene>
    <name evidence="6" type="ORF">EV675_4378</name>
</gene>
<protein>
    <submittedName>
        <fullName evidence="6">Phosphoribosyl 1,2-cyclic phosphodiesterase</fullName>
    </submittedName>
</protein>
<dbReference type="PANTHER" id="PTHR47619">
    <property type="entry name" value="METALLO-HYDROLASE YYCJ-RELATED"/>
    <property type="match status" value="1"/>
</dbReference>
<dbReference type="InterPro" id="IPR001279">
    <property type="entry name" value="Metallo-B-lactamas"/>
</dbReference>
<evidence type="ECO:0000256" key="1">
    <source>
        <dbReference type="ARBA" id="ARBA00001947"/>
    </source>
</evidence>
<dbReference type="SUPFAM" id="SSF56281">
    <property type="entry name" value="Metallo-hydrolase/oxidoreductase"/>
    <property type="match status" value="1"/>
</dbReference>
<evidence type="ECO:0000259" key="5">
    <source>
        <dbReference type="SMART" id="SM00849"/>
    </source>
</evidence>
<sequence>MRYTSLGSGSEGNALVVEAREGLSVTRVMIDCGFGLKEVERRLLARGIEPSSLNGILVTHEHGDHIGGVFRLARRHGIPVHLTTGTRAAVAARIPEGMTAVCCDSHTAFSIGGLRVQPFPVPHDAREPVQYVLDDGQWRLGVLTDLGEGTPHVHRTLSGCDALVLECNHCPDMLARSDYPVSLKYRIAGRYGHLSNAAAAEILRVVDRSRLKYLHAAHLSKQNNVPELARAALAPILGWQPEQIGVADQDTGFDWVALDP</sequence>
<dbReference type="GO" id="GO:0008800">
    <property type="term" value="F:beta-lactamase activity"/>
    <property type="evidence" value="ECO:0007669"/>
    <property type="project" value="InterPro"/>
</dbReference>
<evidence type="ECO:0000256" key="2">
    <source>
        <dbReference type="ARBA" id="ARBA00022723"/>
    </source>
</evidence>
<accession>A0A4Q7NFD1</accession>
<dbReference type="InterPro" id="IPR052533">
    <property type="entry name" value="WalJ/YycJ-like"/>
</dbReference>
<comment type="caution">
    <text evidence="6">The sequence shown here is derived from an EMBL/GenBank/DDBJ whole genome shotgun (WGS) entry which is preliminary data.</text>
</comment>
<keyword evidence="3" id="KW-0378">Hydrolase</keyword>
<comment type="cofactor">
    <cofactor evidence="1">
        <name>Zn(2+)</name>
        <dbReference type="ChEBI" id="CHEBI:29105"/>
    </cofactor>
</comment>
<organism evidence="6 7">
    <name type="scientific">Pigmentiphaga kullae</name>
    <dbReference type="NCBI Taxonomy" id="151784"/>
    <lineage>
        <taxon>Bacteria</taxon>
        <taxon>Pseudomonadati</taxon>
        <taxon>Pseudomonadota</taxon>
        <taxon>Betaproteobacteria</taxon>
        <taxon>Burkholderiales</taxon>
        <taxon>Alcaligenaceae</taxon>
        <taxon>Pigmentiphaga</taxon>
    </lineage>
</organism>
<dbReference type="AlphaFoldDB" id="A0A4Q7NFD1"/>
<dbReference type="RefSeq" id="WP_130359744.1">
    <property type="nucleotide sequence ID" value="NZ_SGXC01000002.1"/>
</dbReference>
<dbReference type="Proteomes" id="UP000292445">
    <property type="component" value="Unassembled WGS sequence"/>
</dbReference>
<keyword evidence="2" id="KW-0479">Metal-binding</keyword>
<dbReference type="InterPro" id="IPR036866">
    <property type="entry name" value="RibonucZ/Hydroxyglut_hydro"/>
</dbReference>
<evidence type="ECO:0000256" key="4">
    <source>
        <dbReference type="ARBA" id="ARBA00022833"/>
    </source>
</evidence>
<dbReference type="OrthoDB" id="9803916at2"/>
<dbReference type="GO" id="GO:0017001">
    <property type="term" value="P:antibiotic catabolic process"/>
    <property type="evidence" value="ECO:0007669"/>
    <property type="project" value="InterPro"/>
</dbReference>
<dbReference type="PANTHER" id="PTHR47619:SF1">
    <property type="entry name" value="EXODEOXYRIBONUCLEASE WALJ"/>
    <property type="match status" value="1"/>
</dbReference>